<evidence type="ECO:0000259" key="4">
    <source>
        <dbReference type="Pfam" id="PF13579"/>
    </source>
</evidence>
<gene>
    <name evidence="5" type="ORF">MAIC_30220</name>
</gene>
<feature type="domain" description="Glycosyl transferase family 1" evidence="3">
    <location>
        <begin position="205"/>
        <end position="367"/>
    </location>
</feature>
<feature type="domain" description="Glycosyltransferase subfamily 4-like N-terminal" evidence="4">
    <location>
        <begin position="21"/>
        <end position="191"/>
    </location>
</feature>
<dbReference type="InterPro" id="IPR028098">
    <property type="entry name" value="Glyco_trans_4-like_N"/>
</dbReference>
<dbReference type="SUPFAM" id="SSF53756">
    <property type="entry name" value="UDP-Glycosyltransferase/glycogen phosphorylase"/>
    <property type="match status" value="1"/>
</dbReference>
<dbReference type="Gene3D" id="3.40.50.2000">
    <property type="entry name" value="Glycogen Phosphorylase B"/>
    <property type="match status" value="2"/>
</dbReference>
<evidence type="ECO:0000313" key="6">
    <source>
        <dbReference type="Proteomes" id="UP000467327"/>
    </source>
</evidence>
<evidence type="ECO:0000256" key="2">
    <source>
        <dbReference type="ARBA" id="ARBA00022679"/>
    </source>
</evidence>
<keyword evidence="2 5" id="KW-0808">Transferase</keyword>
<keyword evidence="6" id="KW-1185">Reference proteome</keyword>
<dbReference type="PANTHER" id="PTHR12526:SF635">
    <property type="entry name" value="GLYCOSYL TRANSFERASE GROUP 1"/>
    <property type="match status" value="1"/>
</dbReference>
<name>A0AAD1HNC6_9MYCO</name>
<dbReference type="Pfam" id="PF00534">
    <property type="entry name" value="Glycos_transf_1"/>
    <property type="match status" value="1"/>
</dbReference>
<evidence type="ECO:0000313" key="5">
    <source>
        <dbReference type="EMBL" id="BBX08219.1"/>
    </source>
</evidence>
<dbReference type="RefSeq" id="WP_115320266.1">
    <property type="nucleotide sequence ID" value="NZ_AP022561.1"/>
</dbReference>
<keyword evidence="1" id="KW-0328">Glycosyltransferase</keyword>
<evidence type="ECO:0000256" key="1">
    <source>
        <dbReference type="ARBA" id="ARBA00022676"/>
    </source>
</evidence>
<accession>A0AAD1HNC6</accession>
<evidence type="ECO:0000259" key="3">
    <source>
        <dbReference type="Pfam" id="PF00534"/>
    </source>
</evidence>
<dbReference type="PANTHER" id="PTHR12526">
    <property type="entry name" value="GLYCOSYLTRANSFERASE"/>
    <property type="match status" value="1"/>
</dbReference>
<dbReference type="GO" id="GO:0016757">
    <property type="term" value="F:glycosyltransferase activity"/>
    <property type="evidence" value="ECO:0007669"/>
    <property type="project" value="UniProtKB-KW"/>
</dbReference>
<dbReference type="AlphaFoldDB" id="A0AAD1HNC6"/>
<proteinExistence type="predicted"/>
<reference evidence="5 6" key="1">
    <citation type="journal article" date="2019" name="Emerg. Microbes Infect.">
        <title>Comprehensive subspecies identification of 175 nontuberculous mycobacteria species based on 7547 genomic profiles.</title>
        <authorList>
            <person name="Matsumoto Y."/>
            <person name="Kinjo T."/>
            <person name="Motooka D."/>
            <person name="Nabeya D."/>
            <person name="Jung N."/>
            <person name="Uechi K."/>
            <person name="Horii T."/>
            <person name="Iida T."/>
            <person name="Fujita J."/>
            <person name="Nakamura S."/>
        </authorList>
    </citation>
    <scope>NUCLEOTIDE SEQUENCE [LARGE SCALE GENOMIC DNA]</scope>
    <source>
        <strain evidence="5 6">JCM 6376</strain>
    </source>
</reference>
<dbReference type="EMBL" id="AP022561">
    <property type="protein sequence ID" value="BBX08219.1"/>
    <property type="molecule type" value="Genomic_DNA"/>
</dbReference>
<dbReference type="InterPro" id="IPR001296">
    <property type="entry name" value="Glyco_trans_1"/>
</dbReference>
<sequence>MRTAMVAEDASPLAAESGEAGGKSIYVAELSAAMAARGHDVTVYTRRSDPDSPRCIVTSRGYTVVQVDAGPAKPLPETEVSHHLGKFSHSLAEQWVEEPPDVVHAHYWTSGVATELATRGTGIPTVQTFHELGAAKDRQLGRRHADATARTKLEGLVARHASWIVATHTDELQELIRLGCSRSHASVVPCGVDVEKFSTTGPSVERGNRPRIVAVGTSLAHKGFDTIIIALRAIPQAELVIVGGADVESLADDDEVRRLSVLASELGVAERVVFTGAIPHDAMPEMLRSADVVLSTPWSEGFGIVPLEAMACGIPVVASAVGGVRDTIVHDVTGSLVPPRNPRAIAAATSTMLNDAFLRRSQGLAGRDRACARYAWNEIADEVLRIYEGLLDARPTLDATPPVKGYPTIEKSAEF</sequence>
<protein>
    <submittedName>
        <fullName evidence="5">Glycosyl transferase</fullName>
    </submittedName>
</protein>
<organism evidence="5 6">
    <name type="scientific">Mycolicibacterium aichiense</name>
    <dbReference type="NCBI Taxonomy" id="1799"/>
    <lineage>
        <taxon>Bacteria</taxon>
        <taxon>Bacillati</taxon>
        <taxon>Actinomycetota</taxon>
        <taxon>Actinomycetes</taxon>
        <taxon>Mycobacteriales</taxon>
        <taxon>Mycobacteriaceae</taxon>
        <taxon>Mycolicibacterium</taxon>
    </lineage>
</organism>
<dbReference type="KEGG" id="maic:MAIC_30220"/>
<dbReference type="Pfam" id="PF13579">
    <property type="entry name" value="Glyco_trans_4_4"/>
    <property type="match status" value="1"/>
</dbReference>
<dbReference type="Proteomes" id="UP000467327">
    <property type="component" value="Chromosome"/>
</dbReference>